<gene>
    <name evidence="2" type="ORF">FB470_006428</name>
</gene>
<keyword evidence="3" id="KW-1185">Reference proteome</keyword>
<feature type="region of interest" description="Disordered" evidence="1">
    <location>
        <begin position="74"/>
        <end position="95"/>
    </location>
</feature>
<dbReference type="Proteomes" id="UP001229651">
    <property type="component" value="Unassembled WGS sequence"/>
</dbReference>
<reference evidence="2 3" key="1">
    <citation type="submission" date="2023-07" db="EMBL/GenBank/DDBJ databases">
        <title>Sequencing the genomes of 1000 actinobacteria strains.</title>
        <authorList>
            <person name="Klenk H.-P."/>
        </authorList>
    </citation>
    <scope>NUCLEOTIDE SEQUENCE [LARGE SCALE GENOMIC DNA]</scope>
    <source>
        <strain evidence="2 3">DSM 45805</strain>
    </source>
</reference>
<evidence type="ECO:0000313" key="2">
    <source>
        <dbReference type="EMBL" id="MDQ0382434.1"/>
    </source>
</evidence>
<name>A0ABU0F514_9PSEU</name>
<evidence type="ECO:0000313" key="3">
    <source>
        <dbReference type="Proteomes" id="UP001229651"/>
    </source>
</evidence>
<organism evidence="2 3">
    <name type="scientific">Amycolatopsis thermophila</name>
    <dbReference type="NCBI Taxonomy" id="206084"/>
    <lineage>
        <taxon>Bacteria</taxon>
        <taxon>Bacillati</taxon>
        <taxon>Actinomycetota</taxon>
        <taxon>Actinomycetes</taxon>
        <taxon>Pseudonocardiales</taxon>
        <taxon>Pseudonocardiaceae</taxon>
        <taxon>Amycolatopsis</taxon>
    </lineage>
</organism>
<evidence type="ECO:0000256" key="1">
    <source>
        <dbReference type="SAM" id="MobiDB-lite"/>
    </source>
</evidence>
<sequence>MAYPLTPDQRSLRARLAAYTMHGQGKTNTAAGTAKFLERFEREADPDNKLSPEERQRRALHLRKAYFARLALRSAQARRAKASRPTPGAPTQATH</sequence>
<accession>A0ABU0F514</accession>
<comment type="caution">
    <text evidence="2">The sequence shown here is derived from an EMBL/GenBank/DDBJ whole genome shotgun (WGS) entry which is preliminary data.</text>
</comment>
<dbReference type="EMBL" id="JAUSUT010000001">
    <property type="protein sequence ID" value="MDQ0382434.1"/>
    <property type="molecule type" value="Genomic_DNA"/>
</dbReference>
<protein>
    <submittedName>
        <fullName evidence="2">Uncharacterized protein</fullName>
    </submittedName>
</protein>
<dbReference type="RefSeq" id="WP_306997620.1">
    <property type="nucleotide sequence ID" value="NZ_JAUSUT010000001.1"/>
</dbReference>
<proteinExistence type="predicted"/>